<evidence type="ECO:0008006" key="5">
    <source>
        <dbReference type="Google" id="ProtNLM"/>
    </source>
</evidence>
<dbReference type="InterPro" id="IPR007021">
    <property type="entry name" value="DUF659"/>
</dbReference>
<sequence>MSSTKASNRSSIVGSISAIGSGTSPQRINVRGKSDSTWGYCKELPDYVGNETYGHGNPILVTDLTNEMRVFRNAEGDFGCMSATNNHTIMPPDEWWLCDGSSAPNLQKLAIRVLSQTCSASGCERSWSIFEQIHSKVRNRLEHQRLNDLVYVHYNLRLQQRRKRGSEEKRRFSLLVRPWYKLSNESKDPFWKYVEIVESNRSRCMFCKEDFAPRNIHRIKLHLAGVRGGIKICTRVPTEVQKEALEAVTNDDSVMLLRNSVTNHNLAKIFLLSNIAFDDVEAPYFVDFVKSVPGYDHSYELPSSRELQMKFVPEIEMQAQKYVKDVKKSWEKTGCTIMVENGCNLINILIYSPEGVIFETSYEVSRLEEIDFDFTEIVSSIIEKIGVDHVVQFITNDGKISSSVGEMLETRYPTIYQIRCAAQEIHSFLKVIFDEIAWVRQIIDHAELIFRHMYSNAIVLSLMKQYTKGKELKHPCMSKFASKYQMLQSIFDNKNELQQLIMSDEWYMLDSNNNETARKVTDIIQGANFWNQGHDVLDVLEPIVQVLRLVENDRPNSGYLYGALKRAREAIEGYRDRNPTKYQRILELLAERQGNIIHPMHAAAAFLNPTYMFLEDSECWGIDTYNGMNFVSENLVASGEEKAKFIQELQLYRKRSLKELTNEISRAIMTSSHPCEWWDYNRPLLPVLSKYAIRILSQPCKCSYNIKPSVSEVVQRKKMDSTTSKSWDNHLFFIINTIIMEKFRTMEKSLTNFQNCTELPDYEQDWEDDQMELLINGNSNDDARNETDLLCFKDENEAQQMSTLENRHQDPIN</sequence>
<feature type="domain" description="HAT C-terminal dimerisation" evidence="2">
    <location>
        <begin position="88"/>
        <end position="156"/>
    </location>
</feature>
<protein>
    <recommendedName>
        <fullName evidence="5">BED-type domain-containing protein</fullName>
    </recommendedName>
</protein>
<dbReference type="PANTHER" id="PTHR32166">
    <property type="entry name" value="OSJNBA0013A04.12 PROTEIN"/>
    <property type="match status" value="1"/>
</dbReference>
<dbReference type="Proteomes" id="UP000467840">
    <property type="component" value="Chromosome 4"/>
</dbReference>
<evidence type="ECO:0000313" key="4">
    <source>
        <dbReference type="Proteomes" id="UP000467840"/>
    </source>
</evidence>
<organism evidence="3 4">
    <name type="scientific">Hevea brasiliensis</name>
    <name type="common">Para rubber tree</name>
    <name type="synonym">Siphonia brasiliensis</name>
    <dbReference type="NCBI Taxonomy" id="3981"/>
    <lineage>
        <taxon>Eukaryota</taxon>
        <taxon>Viridiplantae</taxon>
        <taxon>Streptophyta</taxon>
        <taxon>Embryophyta</taxon>
        <taxon>Tracheophyta</taxon>
        <taxon>Spermatophyta</taxon>
        <taxon>Magnoliopsida</taxon>
        <taxon>eudicotyledons</taxon>
        <taxon>Gunneridae</taxon>
        <taxon>Pentapetalae</taxon>
        <taxon>rosids</taxon>
        <taxon>fabids</taxon>
        <taxon>Malpighiales</taxon>
        <taxon>Euphorbiaceae</taxon>
        <taxon>Crotonoideae</taxon>
        <taxon>Micrandreae</taxon>
        <taxon>Hevea</taxon>
    </lineage>
</organism>
<keyword evidence="4" id="KW-1185">Reference proteome</keyword>
<evidence type="ECO:0000259" key="1">
    <source>
        <dbReference type="Pfam" id="PF04937"/>
    </source>
</evidence>
<dbReference type="PANTHER" id="PTHR32166:SF85">
    <property type="entry name" value="DIMERIZATION, PUTATIVE-RELATED"/>
    <property type="match status" value="1"/>
</dbReference>
<proteinExistence type="predicted"/>
<reference evidence="3 4" key="1">
    <citation type="journal article" date="2020" name="Mol. Plant">
        <title>The Chromosome-Based Rubber Tree Genome Provides New Insights into Spurge Genome Evolution and Rubber Biosynthesis.</title>
        <authorList>
            <person name="Liu J."/>
            <person name="Shi C."/>
            <person name="Shi C.C."/>
            <person name="Li W."/>
            <person name="Zhang Q.J."/>
            <person name="Zhang Y."/>
            <person name="Li K."/>
            <person name="Lu H.F."/>
            <person name="Shi C."/>
            <person name="Zhu S.T."/>
            <person name="Xiao Z.Y."/>
            <person name="Nan H."/>
            <person name="Yue Y."/>
            <person name="Zhu X.G."/>
            <person name="Wu Y."/>
            <person name="Hong X.N."/>
            <person name="Fan G.Y."/>
            <person name="Tong Y."/>
            <person name="Zhang D."/>
            <person name="Mao C.L."/>
            <person name="Liu Y.L."/>
            <person name="Hao S.J."/>
            <person name="Liu W.Q."/>
            <person name="Lv M.Q."/>
            <person name="Zhang H.B."/>
            <person name="Liu Y."/>
            <person name="Hu-Tang G.R."/>
            <person name="Wang J.P."/>
            <person name="Wang J.H."/>
            <person name="Sun Y.H."/>
            <person name="Ni S.B."/>
            <person name="Chen W.B."/>
            <person name="Zhang X.C."/>
            <person name="Jiao Y.N."/>
            <person name="Eichler E.E."/>
            <person name="Li G.H."/>
            <person name="Liu X."/>
            <person name="Gao L.Z."/>
        </authorList>
    </citation>
    <scope>NUCLEOTIDE SEQUENCE [LARGE SCALE GENOMIC DNA]</scope>
    <source>
        <strain evidence="4">cv. GT1</strain>
        <tissue evidence="3">Leaf</tissue>
    </source>
</reference>
<dbReference type="Pfam" id="PF04937">
    <property type="entry name" value="DUF659"/>
    <property type="match status" value="1"/>
</dbReference>
<dbReference type="GO" id="GO:0046983">
    <property type="term" value="F:protein dimerization activity"/>
    <property type="evidence" value="ECO:0007669"/>
    <property type="project" value="InterPro"/>
</dbReference>
<accession>A0A6A6LL85</accession>
<gene>
    <name evidence="3" type="ORF">GH714_012850</name>
</gene>
<dbReference type="InterPro" id="IPR012337">
    <property type="entry name" value="RNaseH-like_sf"/>
</dbReference>
<evidence type="ECO:0000313" key="3">
    <source>
        <dbReference type="EMBL" id="KAF2300389.1"/>
    </source>
</evidence>
<dbReference type="SUPFAM" id="SSF53098">
    <property type="entry name" value="Ribonuclease H-like"/>
    <property type="match status" value="2"/>
</dbReference>
<feature type="domain" description="DUF659" evidence="1">
    <location>
        <begin position="302"/>
        <end position="449"/>
    </location>
</feature>
<dbReference type="EMBL" id="JAAGAX010000010">
    <property type="protein sequence ID" value="KAF2300389.1"/>
    <property type="molecule type" value="Genomic_DNA"/>
</dbReference>
<dbReference type="InterPro" id="IPR008906">
    <property type="entry name" value="HATC_C_dom"/>
</dbReference>
<name>A0A6A6LL85_HEVBR</name>
<comment type="caution">
    <text evidence="3">The sequence shown here is derived from an EMBL/GenBank/DDBJ whole genome shotgun (WGS) entry which is preliminary data.</text>
</comment>
<dbReference type="Pfam" id="PF05699">
    <property type="entry name" value="Dimer_Tnp_hAT"/>
    <property type="match status" value="1"/>
</dbReference>
<evidence type="ECO:0000259" key="2">
    <source>
        <dbReference type="Pfam" id="PF05699"/>
    </source>
</evidence>
<dbReference type="AlphaFoldDB" id="A0A6A6LL85"/>